<dbReference type="PANTHER" id="PTHR43776">
    <property type="entry name" value="TRANSPORT ATP-BINDING PROTEIN"/>
    <property type="match status" value="1"/>
</dbReference>
<dbReference type="Proteomes" id="UP000825072">
    <property type="component" value="Chromosome 1"/>
</dbReference>
<dbReference type="EMBL" id="AP024747">
    <property type="protein sequence ID" value="BCY25665.1"/>
    <property type="molecule type" value="Genomic_DNA"/>
</dbReference>
<evidence type="ECO:0000256" key="2">
    <source>
        <dbReference type="ARBA" id="ARBA00022448"/>
    </source>
</evidence>
<dbReference type="GO" id="GO:0005524">
    <property type="term" value="F:ATP binding"/>
    <property type="evidence" value="ECO:0007669"/>
    <property type="project" value="UniProtKB-KW"/>
</dbReference>
<evidence type="ECO:0000256" key="3">
    <source>
        <dbReference type="ARBA" id="ARBA00022741"/>
    </source>
</evidence>
<keyword evidence="3" id="KW-0547">Nucleotide-binding</keyword>
<dbReference type="RefSeq" id="WP_002527765.1">
    <property type="nucleotide sequence ID" value="NZ_AP024747.1"/>
</dbReference>
<protein>
    <submittedName>
        <fullName evidence="5">Uncharacterized protein</fullName>
    </submittedName>
</protein>
<organism evidence="5 6">
    <name type="scientific">Cutibacterium modestum</name>
    <dbReference type="NCBI Taxonomy" id="2559073"/>
    <lineage>
        <taxon>Bacteria</taxon>
        <taxon>Bacillati</taxon>
        <taxon>Actinomycetota</taxon>
        <taxon>Actinomycetes</taxon>
        <taxon>Propionibacteriales</taxon>
        <taxon>Propionibacteriaceae</taxon>
        <taxon>Cutibacterium</taxon>
    </lineage>
</organism>
<dbReference type="InterPro" id="IPR050319">
    <property type="entry name" value="ABC_transp_ATP-bind"/>
</dbReference>
<dbReference type="PANTHER" id="PTHR43776:SF7">
    <property type="entry name" value="D,D-DIPEPTIDE TRANSPORT ATP-BINDING PROTEIN DDPF-RELATED"/>
    <property type="match status" value="1"/>
</dbReference>
<evidence type="ECO:0000256" key="1">
    <source>
        <dbReference type="ARBA" id="ARBA00005417"/>
    </source>
</evidence>
<evidence type="ECO:0000313" key="6">
    <source>
        <dbReference type="Proteomes" id="UP000825072"/>
    </source>
</evidence>
<keyword evidence="4" id="KW-0067">ATP-binding</keyword>
<gene>
    <name evidence="5" type="ORF">KB1_16550</name>
</gene>
<dbReference type="SUPFAM" id="SSF52540">
    <property type="entry name" value="P-loop containing nucleoside triphosphate hydrolases"/>
    <property type="match status" value="1"/>
</dbReference>
<proteinExistence type="inferred from homology"/>
<accession>A0AAD1KRB8</accession>
<dbReference type="AlphaFoldDB" id="A0AAD1KRB8"/>
<comment type="similarity">
    <text evidence="1">Belongs to the ABC transporter superfamily.</text>
</comment>
<dbReference type="Gene3D" id="3.40.50.300">
    <property type="entry name" value="P-loop containing nucleotide triphosphate hydrolases"/>
    <property type="match status" value="1"/>
</dbReference>
<keyword evidence="2" id="KW-0813">Transport</keyword>
<reference evidence="5" key="1">
    <citation type="submission" date="2021-06" db="EMBL/GenBank/DDBJ databases">
        <title>Genome sequence of Cutibacterium modestum strain KB17-24694.</title>
        <authorList>
            <person name="Dekio I."/>
            <person name="Asahina A."/>
            <person name="Nishida M."/>
        </authorList>
    </citation>
    <scope>NUCLEOTIDE SEQUENCE</scope>
    <source>
        <strain evidence="5">KB17-24694</strain>
    </source>
</reference>
<evidence type="ECO:0000313" key="5">
    <source>
        <dbReference type="EMBL" id="BCY25665.1"/>
    </source>
</evidence>
<dbReference type="InterPro" id="IPR027417">
    <property type="entry name" value="P-loop_NTPase"/>
</dbReference>
<evidence type="ECO:0000256" key="4">
    <source>
        <dbReference type="ARBA" id="ARBA00022840"/>
    </source>
</evidence>
<sequence>MLVSHDLTVVEQIAARIVVLSRGRIVEQGPTPEVLSHLREEYFRSLVGVVPDSDPAIQRARRARVAAKR</sequence>
<name>A0AAD1KRB8_9ACTN</name>